<evidence type="ECO:0000313" key="5">
    <source>
        <dbReference type="Proteomes" id="UP001432180"/>
    </source>
</evidence>
<protein>
    <submittedName>
        <fullName evidence="4">Hypoxic response protein 1</fullName>
    </submittedName>
</protein>
<sequence length="151" mass="15906">MQVQDVMTPNFRVIPYTASMGEAATLMRDEDVGFLPVTNENQVVGILTDRDITVRGLAAGFPPETAVSEVMSPGVDFQYADADPQAAAQLMEERQVRRLVVLDQSNRCVGVVSLGDISVGSGNPVLGGATLERISEDSPASSVSGEPNPAA</sequence>
<dbReference type="RefSeq" id="WP_328987013.1">
    <property type="nucleotide sequence ID" value="NZ_CP121472.1"/>
</dbReference>
<dbReference type="Pfam" id="PF00571">
    <property type="entry name" value="CBS"/>
    <property type="match status" value="2"/>
</dbReference>
<dbReference type="SUPFAM" id="SSF54631">
    <property type="entry name" value="CBS-domain pair"/>
    <property type="match status" value="1"/>
</dbReference>
<feature type="domain" description="CBS" evidence="3">
    <location>
        <begin position="7"/>
        <end position="64"/>
    </location>
</feature>
<keyword evidence="2" id="KW-0129">CBS domain</keyword>
<accession>A0ABZ0S7H4</accession>
<keyword evidence="5" id="KW-1185">Reference proteome</keyword>
<dbReference type="Gene3D" id="3.10.580.10">
    <property type="entry name" value="CBS-domain"/>
    <property type="match status" value="1"/>
</dbReference>
<reference evidence="4 5" key="1">
    <citation type="journal article" date="2023" name="Microorganisms">
        <title>Thiorhodovibrio frisius and Trv. litoralis spp. nov., Two Novel Members from a Clade of Fastidious Purple Sulfur Bacteria That Exhibit Unique Red-Shifted Light-Harvesting Capabilities.</title>
        <authorList>
            <person name="Methner A."/>
            <person name="Kuzyk S.B."/>
            <person name="Petersen J."/>
            <person name="Bauer S."/>
            <person name="Brinkmann H."/>
            <person name="Sichau K."/>
            <person name="Wanner G."/>
            <person name="Wolf J."/>
            <person name="Neumann-Schaal M."/>
            <person name="Henke P."/>
            <person name="Tank M."/>
            <person name="Sproer C."/>
            <person name="Bunk B."/>
            <person name="Overmann J."/>
        </authorList>
    </citation>
    <scope>NUCLEOTIDE SEQUENCE [LARGE SCALE GENOMIC DNA]</scope>
    <source>
        <strain evidence="4 5">DSM 6702</strain>
    </source>
</reference>
<dbReference type="InterPro" id="IPR046342">
    <property type="entry name" value="CBS_dom_sf"/>
</dbReference>
<dbReference type="Proteomes" id="UP001432180">
    <property type="component" value="Chromosome"/>
</dbReference>
<dbReference type="InterPro" id="IPR051462">
    <property type="entry name" value="CBS_domain-containing"/>
</dbReference>
<dbReference type="EMBL" id="CP121472">
    <property type="protein sequence ID" value="WPL16464.1"/>
    <property type="molecule type" value="Genomic_DNA"/>
</dbReference>
<dbReference type="PANTHER" id="PTHR48108:SF34">
    <property type="entry name" value="CBS DOMAIN-CONTAINING PROTEIN YHCV"/>
    <property type="match status" value="1"/>
</dbReference>
<dbReference type="PROSITE" id="PS51371">
    <property type="entry name" value="CBS"/>
    <property type="match status" value="2"/>
</dbReference>
<gene>
    <name evidence="4" type="primary">hrp1_1</name>
    <name evidence="4" type="ORF">Thiowin_01418</name>
</gene>
<name>A0ABZ0S7H4_9GAMM</name>
<keyword evidence="1" id="KW-0677">Repeat</keyword>
<evidence type="ECO:0000259" key="3">
    <source>
        <dbReference type="PROSITE" id="PS51371"/>
    </source>
</evidence>
<evidence type="ECO:0000256" key="2">
    <source>
        <dbReference type="PROSITE-ProRule" id="PRU00703"/>
    </source>
</evidence>
<dbReference type="InterPro" id="IPR000644">
    <property type="entry name" value="CBS_dom"/>
</dbReference>
<evidence type="ECO:0000256" key="1">
    <source>
        <dbReference type="ARBA" id="ARBA00022737"/>
    </source>
</evidence>
<dbReference type="SMART" id="SM00116">
    <property type="entry name" value="CBS"/>
    <property type="match status" value="2"/>
</dbReference>
<dbReference type="PANTHER" id="PTHR48108">
    <property type="entry name" value="CBS DOMAIN-CONTAINING PROTEIN CBSX2, CHLOROPLASTIC"/>
    <property type="match status" value="1"/>
</dbReference>
<evidence type="ECO:0000313" key="4">
    <source>
        <dbReference type="EMBL" id="WPL16464.1"/>
    </source>
</evidence>
<organism evidence="4 5">
    <name type="scientific">Thiorhodovibrio winogradskyi</name>
    <dbReference type="NCBI Taxonomy" id="77007"/>
    <lineage>
        <taxon>Bacteria</taxon>
        <taxon>Pseudomonadati</taxon>
        <taxon>Pseudomonadota</taxon>
        <taxon>Gammaproteobacteria</taxon>
        <taxon>Chromatiales</taxon>
        <taxon>Chromatiaceae</taxon>
        <taxon>Thiorhodovibrio</taxon>
    </lineage>
</organism>
<feature type="domain" description="CBS" evidence="3">
    <location>
        <begin position="71"/>
        <end position="130"/>
    </location>
</feature>
<proteinExistence type="predicted"/>